<evidence type="ECO:0000256" key="16">
    <source>
        <dbReference type="ARBA" id="ARBA00023145"/>
    </source>
</evidence>
<keyword evidence="10" id="KW-0732">Signal</keyword>
<dbReference type="GO" id="GO:0006508">
    <property type="term" value="P:proteolysis"/>
    <property type="evidence" value="ECO:0007669"/>
    <property type="project" value="UniProtKB-KW"/>
</dbReference>
<keyword evidence="18" id="KW-0458">Lysosome</keyword>
<keyword evidence="21" id="KW-0472">Membrane</keyword>
<dbReference type="SUPFAM" id="SSF53187">
    <property type="entry name" value="Zn-dependent exopeptidases"/>
    <property type="match status" value="1"/>
</dbReference>
<evidence type="ECO:0000256" key="18">
    <source>
        <dbReference type="ARBA" id="ARBA00023228"/>
    </source>
</evidence>
<comment type="caution">
    <text evidence="23">The sequence shown here is derived from an EMBL/GenBank/DDBJ whole genome shotgun (WGS) entry which is preliminary data.</text>
</comment>
<comment type="subunit">
    <text evidence="19">Homodimer. The monomeric form is inactive while the homodimer is active.</text>
</comment>
<dbReference type="Proteomes" id="UP000824071">
    <property type="component" value="Unassembled WGS sequence"/>
</dbReference>
<feature type="transmembrane region" description="Helical" evidence="21">
    <location>
        <begin position="72"/>
        <end position="98"/>
    </location>
</feature>
<keyword evidence="11" id="KW-0378">Hydrolase</keyword>
<feature type="transmembrane region" description="Helical" evidence="21">
    <location>
        <begin position="179"/>
        <end position="200"/>
    </location>
</feature>
<keyword evidence="21" id="KW-1133">Transmembrane helix</keyword>
<evidence type="ECO:0000256" key="4">
    <source>
        <dbReference type="ARBA" id="ARBA00004613"/>
    </source>
</evidence>
<evidence type="ECO:0000256" key="15">
    <source>
        <dbReference type="ARBA" id="ARBA00023049"/>
    </source>
</evidence>
<dbReference type="GO" id="GO:0070573">
    <property type="term" value="F:metallodipeptidase activity"/>
    <property type="evidence" value="ECO:0007669"/>
    <property type="project" value="InterPro"/>
</dbReference>
<evidence type="ECO:0000256" key="8">
    <source>
        <dbReference type="ARBA" id="ARBA00022670"/>
    </source>
</evidence>
<evidence type="ECO:0000256" key="5">
    <source>
        <dbReference type="ARBA" id="ARBA00014116"/>
    </source>
</evidence>
<evidence type="ECO:0000256" key="7">
    <source>
        <dbReference type="ARBA" id="ARBA00022645"/>
    </source>
</evidence>
<evidence type="ECO:0000259" key="22">
    <source>
        <dbReference type="Pfam" id="PF04389"/>
    </source>
</evidence>
<evidence type="ECO:0000256" key="13">
    <source>
        <dbReference type="ARBA" id="ARBA00022833"/>
    </source>
</evidence>
<dbReference type="GO" id="GO:0004180">
    <property type="term" value="F:carboxypeptidase activity"/>
    <property type="evidence" value="ECO:0007669"/>
    <property type="project" value="UniProtKB-KW"/>
</dbReference>
<proteinExistence type="predicted"/>
<dbReference type="EMBL" id="DVMW01000011">
    <property type="protein sequence ID" value="HIU35200.1"/>
    <property type="molecule type" value="Genomic_DNA"/>
</dbReference>
<feature type="transmembrane region" description="Helical" evidence="21">
    <location>
        <begin position="105"/>
        <end position="127"/>
    </location>
</feature>
<evidence type="ECO:0000256" key="19">
    <source>
        <dbReference type="ARBA" id="ARBA00025833"/>
    </source>
</evidence>
<dbReference type="Gene3D" id="3.40.630.10">
    <property type="entry name" value="Zn peptidases"/>
    <property type="match status" value="1"/>
</dbReference>
<keyword evidence="13" id="KW-0862">Zinc</keyword>
<evidence type="ECO:0000256" key="6">
    <source>
        <dbReference type="ARBA" id="ARBA00022525"/>
    </source>
</evidence>
<dbReference type="GO" id="GO:0005764">
    <property type="term" value="C:lysosome"/>
    <property type="evidence" value="ECO:0007669"/>
    <property type="project" value="UniProtKB-SubCell"/>
</dbReference>
<evidence type="ECO:0000256" key="1">
    <source>
        <dbReference type="ARBA" id="ARBA00004240"/>
    </source>
</evidence>
<evidence type="ECO:0000256" key="21">
    <source>
        <dbReference type="SAM" id="Phobius"/>
    </source>
</evidence>
<keyword evidence="14" id="KW-0333">Golgi apparatus</keyword>
<gene>
    <name evidence="23" type="ORF">IAC53_01150</name>
</gene>
<evidence type="ECO:0000256" key="20">
    <source>
        <dbReference type="ARBA" id="ARBA00033328"/>
    </source>
</evidence>
<evidence type="ECO:0000256" key="10">
    <source>
        <dbReference type="ARBA" id="ARBA00022729"/>
    </source>
</evidence>
<feature type="transmembrane region" description="Helical" evidence="21">
    <location>
        <begin position="212"/>
        <end position="233"/>
    </location>
</feature>
<comment type="subcellular location">
    <subcellularLocation>
        <location evidence="1">Endoplasmic reticulum</location>
    </subcellularLocation>
    <subcellularLocation>
        <location evidence="3">Golgi apparatus</location>
    </subcellularLocation>
    <subcellularLocation>
        <location evidence="2">Lysosome</location>
    </subcellularLocation>
    <subcellularLocation>
        <location evidence="4">Secreted</location>
    </subcellularLocation>
</comment>
<keyword evidence="15" id="KW-0482">Metalloprotease</keyword>
<keyword evidence="16" id="KW-0865">Zymogen</keyword>
<dbReference type="InterPro" id="IPR007484">
    <property type="entry name" value="Peptidase_M28"/>
</dbReference>
<dbReference type="InterPro" id="IPR039866">
    <property type="entry name" value="CPQ"/>
</dbReference>
<evidence type="ECO:0000313" key="24">
    <source>
        <dbReference type="Proteomes" id="UP000824071"/>
    </source>
</evidence>
<evidence type="ECO:0000256" key="14">
    <source>
        <dbReference type="ARBA" id="ARBA00023034"/>
    </source>
</evidence>
<keyword evidence="21" id="KW-0812">Transmembrane</keyword>
<keyword evidence="17" id="KW-0325">Glycoprotein</keyword>
<keyword evidence="8" id="KW-0645">Protease</keyword>
<evidence type="ECO:0000256" key="3">
    <source>
        <dbReference type="ARBA" id="ARBA00004555"/>
    </source>
</evidence>
<name>A0A9D1LD71_9FIRM</name>
<keyword evidence="7" id="KW-0121">Carboxypeptidase</keyword>
<keyword evidence="12" id="KW-0256">Endoplasmic reticulum</keyword>
<accession>A0A9D1LD71</accession>
<keyword evidence="9" id="KW-0479">Metal-binding</keyword>
<evidence type="ECO:0000256" key="9">
    <source>
        <dbReference type="ARBA" id="ARBA00022723"/>
    </source>
</evidence>
<feature type="domain" description="Peptidase M28" evidence="22">
    <location>
        <begin position="143"/>
        <end position="404"/>
    </location>
</feature>
<sequence length="423" mass="45776">MLARESNANYPSRRREMANFAAREIKRVCKEIGPRPSGEEAERRAQAYVAESMKSVADRVEVEDFELHPKAFLGWVLTDVVLMLVSGVLLCLSLAGVFGAGRTAALAAATALTVLSLLFLVCEFLLYKPLLDPLFPRRRSQNVICTRAPEKEVRRRIVFCGHMDSAYEWTYLRLGGGKLFAAVVGAAFGSVFVQLVLDVLAFFEFSSAVDTVLLVLAALTTLLVLPGAFFVNWKRPVDGANDNLTGVFASMAVLRFFAANDIRFAHTEVSAVSMGCEEAGLRGAKAFARAHPDDGVETVYIVTDTLRDYAFLGVYNKDMTGLVRLDAGAAALVQRGAKNAGLDLPYAKVFFGASDAAALAQSGLRAATLAAMDPAPARYYHTRGDTADNLDLKTLEAGIDVLLETAFLYDAEGLPHDAAKAQE</sequence>
<evidence type="ECO:0000256" key="2">
    <source>
        <dbReference type="ARBA" id="ARBA00004371"/>
    </source>
</evidence>
<dbReference type="PANTHER" id="PTHR12053:SF3">
    <property type="entry name" value="CARBOXYPEPTIDASE Q"/>
    <property type="match status" value="1"/>
</dbReference>
<protein>
    <recommendedName>
        <fullName evidence="5">Carboxypeptidase Q</fullName>
    </recommendedName>
    <alternativeName>
        <fullName evidence="20">Plasma glutamate carboxypeptidase</fullName>
    </alternativeName>
</protein>
<keyword evidence="6" id="KW-0964">Secreted</keyword>
<dbReference type="GO" id="GO:0046872">
    <property type="term" value="F:metal ion binding"/>
    <property type="evidence" value="ECO:0007669"/>
    <property type="project" value="UniProtKB-KW"/>
</dbReference>
<evidence type="ECO:0000256" key="12">
    <source>
        <dbReference type="ARBA" id="ARBA00022824"/>
    </source>
</evidence>
<reference evidence="23" key="2">
    <citation type="journal article" date="2021" name="PeerJ">
        <title>Extensive microbial diversity within the chicken gut microbiome revealed by metagenomics and culture.</title>
        <authorList>
            <person name="Gilroy R."/>
            <person name="Ravi A."/>
            <person name="Getino M."/>
            <person name="Pursley I."/>
            <person name="Horton D.L."/>
            <person name="Alikhan N.F."/>
            <person name="Baker D."/>
            <person name="Gharbi K."/>
            <person name="Hall N."/>
            <person name="Watson M."/>
            <person name="Adriaenssens E.M."/>
            <person name="Foster-Nyarko E."/>
            <person name="Jarju S."/>
            <person name="Secka A."/>
            <person name="Antonio M."/>
            <person name="Oren A."/>
            <person name="Chaudhuri R.R."/>
            <person name="La Ragione R."/>
            <person name="Hildebrand F."/>
            <person name="Pallen M.J."/>
        </authorList>
    </citation>
    <scope>NUCLEOTIDE SEQUENCE</scope>
    <source>
        <strain evidence="23">ChiGjej1B1-19959</strain>
    </source>
</reference>
<dbReference type="Pfam" id="PF04389">
    <property type="entry name" value="Peptidase_M28"/>
    <property type="match status" value="1"/>
</dbReference>
<organism evidence="23 24">
    <name type="scientific">Candidatus Fimenecus excrementigallinarum</name>
    <dbReference type="NCBI Taxonomy" id="2840816"/>
    <lineage>
        <taxon>Bacteria</taxon>
        <taxon>Bacillati</taxon>
        <taxon>Bacillota</taxon>
        <taxon>Clostridia</taxon>
        <taxon>Candidatus Fimenecus</taxon>
    </lineage>
</organism>
<evidence type="ECO:0000256" key="17">
    <source>
        <dbReference type="ARBA" id="ARBA00023180"/>
    </source>
</evidence>
<evidence type="ECO:0000313" key="23">
    <source>
        <dbReference type="EMBL" id="HIU35200.1"/>
    </source>
</evidence>
<dbReference type="PANTHER" id="PTHR12053">
    <property type="entry name" value="PROTEASE FAMILY M28 PLASMA GLUTAMATE CARBOXYPEPTIDASE-RELATED"/>
    <property type="match status" value="1"/>
</dbReference>
<reference evidence="23" key="1">
    <citation type="submission" date="2020-10" db="EMBL/GenBank/DDBJ databases">
        <authorList>
            <person name="Gilroy R."/>
        </authorList>
    </citation>
    <scope>NUCLEOTIDE SEQUENCE</scope>
    <source>
        <strain evidence="23">ChiGjej1B1-19959</strain>
    </source>
</reference>
<evidence type="ECO:0000256" key="11">
    <source>
        <dbReference type="ARBA" id="ARBA00022801"/>
    </source>
</evidence>
<dbReference type="GO" id="GO:0005576">
    <property type="term" value="C:extracellular region"/>
    <property type="evidence" value="ECO:0007669"/>
    <property type="project" value="UniProtKB-SubCell"/>
</dbReference>
<dbReference type="AlphaFoldDB" id="A0A9D1LD71"/>